<dbReference type="OrthoDB" id="943406at2"/>
<evidence type="ECO:0000313" key="1">
    <source>
        <dbReference type="EMBL" id="REC68163.1"/>
    </source>
</evidence>
<dbReference type="Proteomes" id="UP000256326">
    <property type="component" value="Unassembled WGS sequence"/>
</dbReference>
<dbReference type="Gene3D" id="3.30.565.10">
    <property type="entry name" value="Histidine kinase-like ATPase, C-terminal domain"/>
    <property type="match status" value="1"/>
</dbReference>
<dbReference type="EMBL" id="QNUG01000036">
    <property type="protein sequence ID" value="REC68163.1"/>
    <property type="molecule type" value="Genomic_DNA"/>
</dbReference>
<evidence type="ECO:0000313" key="2">
    <source>
        <dbReference type="Proteomes" id="UP000256326"/>
    </source>
</evidence>
<keyword evidence="2" id="KW-1185">Reference proteome</keyword>
<organism evidence="1 2">
    <name type="scientific">Epilithonimonas hispanica</name>
    <dbReference type="NCBI Taxonomy" id="358687"/>
    <lineage>
        <taxon>Bacteria</taxon>
        <taxon>Pseudomonadati</taxon>
        <taxon>Bacteroidota</taxon>
        <taxon>Flavobacteriia</taxon>
        <taxon>Flavobacteriales</taxon>
        <taxon>Weeksellaceae</taxon>
        <taxon>Chryseobacterium group</taxon>
        <taxon>Epilithonimonas</taxon>
    </lineage>
</organism>
<proteinExistence type="predicted"/>
<reference evidence="1 2" key="1">
    <citation type="journal article" date="2006" name="Int. J. Syst. Evol. Microbiol.">
        <title>Chryseobacterium hispanicum sp. nov., isolated from the drinking water distribution system of Sevilla, Spain.</title>
        <authorList>
            <person name="Gallego V."/>
            <person name="Garcia M.T."/>
            <person name="Ventosa A."/>
        </authorList>
    </citation>
    <scope>NUCLEOTIDE SEQUENCE [LARGE SCALE GENOMIC DNA]</scope>
    <source>
        <strain evidence="1 2">KCTC 22104</strain>
    </source>
</reference>
<protein>
    <submittedName>
        <fullName evidence="1">Uncharacterized protein</fullName>
    </submittedName>
</protein>
<name>A0A3D9CQV5_9FLAO</name>
<sequence>MKKHSHASQVILRFVKVNNLKEIKYIDNGVGLAGSLVEKNGFSNMRSRLLEIDAKMEIEESESGLKLSIKL</sequence>
<dbReference type="InterPro" id="IPR036890">
    <property type="entry name" value="HATPase_C_sf"/>
</dbReference>
<comment type="caution">
    <text evidence="1">The sequence shown here is derived from an EMBL/GenBank/DDBJ whole genome shotgun (WGS) entry which is preliminary data.</text>
</comment>
<gene>
    <name evidence="1" type="ORF">DRF58_14205</name>
</gene>
<dbReference type="AlphaFoldDB" id="A0A3D9CQV5"/>
<accession>A0A3D9CQV5</accession>
<dbReference type="RefSeq" id="WP_116036383.1">
    <property type="nucleotide sequence ID" value="NZ_JBHLVV010000074.1"/>
</dbReference>